<dbReference type="InterPro" id="IPR041218">
    <property type="entry name" value="DUF5606"/>
</dbReference>
<sequence>MDLTKIIAITGKSGLFELLTQTKGGFIVKDLVAQKKLSINANSQVSLLQNISIYTLESEVSLISVLVSISKKHNFKEIEFDKNDINTLRSLMKDAQSDYAEDRVYNSDLKKLFTWYNILVKNEIITEENVKAYEVNLARAEEKLNDSEEEKSEKSNISQEADTNKMSINDKEEEDNINKKTTKKATAKKKAE</sequence>
<reference evidence="4 5" key="1">
    <citation type="submission" date="2016-01" db="EMBL/GenBank/DDBJ databases">
        <authorList>
            <person name="McClelland M."/>
            <person name="Jain A."/>
            <person name="Saraogi P."/>
            <person name="Mendelson R."/>
            <person name="Westerman R."/>
            <person name="SanMiguel P."/>
            <person name="Csonka L."/>
        </authorList>
    </citation>
    <scope>NUCLEOTIDE SEQUENCE [LARGE SCALE GENOMIC DNA]</scope>
    <source>
        <strain evidence="4 5">R-53146</strain>
    </source>
</reference>
<name>A0A0X3AR31_9FLAO</name>
<dbReference type="Gene3D" id="1.10.10.1650">
    <property type="match status" value="1"/>
</dbReference>
<dbReference type="InterPro" id="IPR049280">
    <property type="entry name" value="DUF6852"/>
</dbReference>
<evidence type="ECO:0000313" key="4">
    <source>
        <dbReference type="EMBL" id="CVK16836.1"/>
    </source>
</evidence>
<gene>
    <name evidence="4" type="ORF">Ga0061079_11128</name>
</gene>
<evidence type="ECO:0000259" key="3">
    <source>
        <dbReference type="Pfam" id="PF21186"/>
    </source>
</evidence>
<dbReference type="Proteomes" id="UP000182761">
    <property type="component" value="Unassembled WGS sequence"/>
</dbReference>
<evidence type="ECO:0000259" key="2">
    <source>
        <dbReference type="Pfam" id="PF18347"/>
    </source>
</evidence>
<keyword evidence="5" id="KW-1185">Reference proteome</keyword>
<evidence type="ECO:0000313" key="5">
    <source>
        <dbReference type="Proteomes" id="UP000182761"/>
    </source>
</evidence>
<evidence type="ECO:0000256" key="1">
    <source>
        <dbReference type="SAM" id="MobiDB-lite"/>
    </source>
</evidence>
<dbReference type="RefSeq" id="WP_055426022.1">
    <property type="nucleotide sequence ID" value="NZ_FCOR01000011.1"/>
</dbReference>
<dbReference type="STRING" id="1586267.GCA_001418685_01701"/>
<feature type="region of interest" description="Disordered" evidence="1">
    <location>
        <begin position="142"/>
        <end position="192"/>
    </location>
</feature>
<dbReference type="Pfam" id="PF18347">
    <property type="entry name" value="DUF5606"/>
    <property type="match status" value="1"/>
</dbReference>
<protein>
    <submittedName>
        <fullName evidence="4">Uncharacterized protein</fullName>
    </submittedName>
</protein>
<feature type="domain" description="DUF6852" evidence="3">
    <location>
        <begin position="51"/>
        <end position="119"/>
    </location>
</feature>
<organism evidence="4 5">
    <name type="scientific">Apibacter mensalis</name>
    <dbReference type="NCBI Taxonomy" id="1586267"/>
    <lineage>
        <taxon>Bacteria</taxon>
        <taxon>Pseudomonadati</taxon>
        <taxon>Bacteroidota</taxon>
        <taxon>Flavobacteriia</taxon>
        <taxon>Flavobacteriales</taxon>
        <taxon>Weeksellaceae</taxon>
        <taxon>Apibacter</taxon>
    </lineage>
</organism>
<dbReference type="InterPro" id="IPR049282">
    <property type="entry name" value="BVU_3817_N_sf"/>
</dbReference>
<accession>A0A0X3AR31</accession>
<dbReference type="EMBL" id="FCOR01000011">
    <property type="protein sequence ID" value="CVK16836.1"/>
    <property type="molecule type" value="Genomic_DNA"/>
</dbReference>
<feature type="compositionally biased region" description="Basic and acidic residues" evidence="1">
    <location>
        <begin position="142"/>
        <end position="154"/>
    </location>
</feature>
<feature type="domain" description="DUF5606" evidence="2">
    <location>
        <begin position="3"/>
        <end position="48"/>
    </location>
</feature>
<dbReference type="Pfam" id="PF21186">
    <property type="entry name" value="DUF6852"/>
    <property type="match status" value="1"/>
</dbReference>
<feature type="compositionally biased region" description="Basic residues" evidence="1">
    <location>
        <begin position="180"/>
        <end position="192"/>
    </location>
</feature>
<proteinExistence type="predicted"/>
<dbReference type="InterPro" id="IPR049281">
    <property type="entry name" value="BVU_3817-like_C_sf"/>
</dbReference>
<dbReference type="Gene3D" id="2.30.30.730">
    <property type="match status" value="1"/>
</dbReference>
<dbReference type="AlphaFoldDB" id="A0A0X3AR31"/>